<evidence type="ECO:0000313" key="2">
    <source>
        <dbReference type="EMBL" id="MDP9925197.1"/>
    </source>
</evidence>
<dbReference type="Pfam" id="PF00501">
    <property type="entry name" value="AMP-binding"/>
    <property type="match status" value="1"/>
</dbReference>
<dbReference type="InterPro" id="IPR042099">
    <property type="entry name" value="ANL_N_sf"/>
</dbReference>
<feature type="domain" description="AMP-dependent synthetase/ligase" evidence="1">
    <location>
        <begin position="149"/>
        <end position="280"/>
    </location>
</feature>
<dbReference type="GO" id="GO:0047475">
    <property type="term" value="F:phenylacetate-CoA ligase activity"/>
    <property type="evidence" value="ECO:0007669"/>
    <property type="project" value="UniProtKB-EC"/>
</dbReference>
<gene>
    <name evidence="2" type="ORF">J2W25_004240</name>
</gene>
<sequence>MNDHYDQLEIRDPAERERDLLAALPKQIAQAQTATSAFTKILDGVKPADVTSREALAKLPVTRKSELLELQKARRADDPFGGFASIVRGPRMPRIFASPGTIYEPEGEARDYWRTARALHAAGFRSGELIHNSFSYHMTPAGSIMESGAHAMGCTIFAGGTGQTEQQLEAIVDLKPDGYAGTPSFLKILLEKAEEKGQKLPWFTKALVSGEAFPPSLHDWIAAHGVQGIQCYATADLGLIAYETSARQGLVIDEGVLVEIVRPGTGDPVPDGEVGEIVVTTFNPDYPLVRFGTGDLSAVLAGTCPTGRTNKRIKGWLGRADQTTKVRGMFVHPSQVAEVVRRFPEIVRARLVVSGEMGDDQMTFKLECAGAPAGLDARIADAVREVTKLRGTIELVAPGTLPNDGKVIEDARSYK</sequence>
<comment type="caution">
    <text evidence="2">The sequence shown here is derived from an EMBL/GenBank/DDBJ whole genome shotgun (WGS) entry which is preliminary data.</text>
</comment>
<dbReference type="PANTHER" id="PTHR43845">
    <property type="entry name" value="BLR5969 PROTEIN"/>
    <property type="match status" value="1"/>
</dbReference>
<dbReference type="InterPro" id="IPR045851">
    <property type="entry name" value="AMP-bd_C_sf"/>
</dbReference>
<evidence type="ECO:0000313" key="3">
    <source>
        <dbReference type="Proteomes" id="UP001244295"/>
    </source>
</evidence>
<keyword evidence="2" id="KW-0436">Ligase</keyword>
<accession>A0AAW8E0X7</accession>
<dbReference type="AlphaFoldDB" id="A0AAW8E0X7"/>
<name>A0AAW8E0X7_9BURK</name>
<dbReference type="EMBL" id="JAUSRR010000007">
    <property type="protein sequence ID" value="MDP9925197.1"/>
    <property type="molecule type" value="Genomic_DNA"/>
</dbReference>
<organism evidence="2 3">
    <name type="scientific">Variovorax boronicumulans</name>
    <dbReference type="NCBI Taxonomy" id="436515"/>
    <lineage>
        <taxon>Bacteria</taxon>
        <taxon>Pseudomonadati</taxon>
        <taxon>Pseudomonadota</taxon>
        <taxon>Betaproteobacteria</taxon>
        <taxon>Burkholderiales</taxon>
        <taxon>Comamonadaceae</taxon>
        <taxon>Variovorax</taxon>
    </lineage>
</organism>
<protein>
    <submittedName>
        <fullName evidence="2">Phenylacetate-CoA ligase</fullName>
        <ecNumber evidence="2">6.2.1.30</ecNumber>
    </submittedName>
</protein>
<dbReference type="Gene3D" id="3.30.300.30">
    <property type="match status" value="1"/>
</dbReference>
<dbReference type="Gene3D" id="3.40.50.12780">
    <property type="entry name" value="N-terminal domain of ligase-like"/>
    <property type="match status" value="1"/>
</dbReference>
<dbReference type="EC" id="6.2.1.30" evidence="2"/>
<dbReference type="PANTHER" id="PTHR43845:SF1">
    <property type="entry name" value="BLR5969 PROTEIN"/>
    <property type="match status" value="1"/>
</dbReference>
<dbReference type="InterPro" id="IPR000873">
    <property type="entry name" value="AMP-dep_synth/lig_dom"/>
</dbReference>
<dbReference type="SUPFAM" id="SSF56801">
    <property type="entry name" value="Acetyl-CoA synthetase-like"/>
    <property type="match status" value="1"/>
</dbReference>
<dbReference type="Proteomes" id="UP001244295">
    <property type="component" value="Unassembled WGS sequence"/>
</dbReference>
<evidence type="ECO:0000259" key="1">
    <source>
        <dbReference type="Pfam" id="PF00501"/>
    </source>
</evidence>
<reference evidence="2" key="1">
    <citation type="submission" date="2023-07" db="EMBL/GenBank/DDBJ databases">
        <title>Sorghum-associated microbial communities from plants grown in Nebraska, USA.</title>
        <authorList>
            <person name="Schachtman D."/>
        </authorList>
    </citation>
    <scope>NUCLEOTIDE SEQUENCE</scope>
    <source>
        <strain evidence="2">DS2795</strain>
    </source>
</reference>
<dbReference type="RefSeq" id="WP_307581995.1">
    <property type="nucleotide sequence ID" value="NZ_JAUSRQ010000001.1"/>
</dbReference>
<proteinExistence type="predicted"/>